<reference evidence="1" key="2">
    <citation type="journal article" date="2015" name="Data Brief">
        <title>Shoot transcriptome of the giant reed, Arundo donax.</title>
        <authorList>
            <person name="Barrero R.A."/>
            <person name="Guerrero F.D."/>
            <person name="Moolhuijzen P."/>
            <person name="Goolsby J.A."/>
            <person name="Tidwell J."/>
            <person name="Bellgard S.E."/>
            <person name="Bellgard M.I."/>
        </authorList>
    </citation>
    <scope>NUCLEOTIDE SEQUENCE</scope>
    <source>
        <tissue evidence="1">Shoot tissue taken approximately 20 cm above the soil surface</tissue>
    </source>
</reference>
<organism evidence="1">
    <name type="scientific">Arundo donax</name>
    <name type="common">Giant reed</name>
    <name type="synonym">Donax arundinaceus</name>
    <dbReference type="NCBI Taxonomy" id="35708"/>
    <lineage>
        <taxon>Eukaryota</taxon>
        <taxon>Viridiplantae</taxon>
        <taxon>Streptophyta</taxon>
        <taxon>Embryophyta</taxon>
        <taxon>Tracheophyta</taxon>
        <taxon>Spermatophyta</taxon>
        <taxon>Magnoliopsida</taxon>
        <taxon>Liliopsida</taxon>
        <taxon>Poales</taxon>
        <taxon>Poaceae</taxon>
        <taxon>PACMAD clade</taxon>
        <taxon>Arundinoideae</taxon>
        <taxon>Arundineae</taxon>
        <taxon>Arundo</taxon>
    </lineage>
</organism>
<sequence length="13" mass="1614">MRSFSVTKFLRLE</sequence>
<name>A0A0A8ZLH4_ARUDO</name>
<proteinExistence type="predicted"/>
<dbReference type="EMBL" id="GBRH01258264">
    <property type="protein sequence ID" value="JAD39631.1"/>
    <property type="molecule type" value="Transcribed_RNA"/>
</dbReference>
<evidence type="ECO:0000313" key="1">
    <source>
        <dbReference type="EMBL" id="JAD39631.1"/>
    </source>
</evidence>
<reference evidence="1" key="1">
    <citation type="submission" date="2014-09" db="EMBL/GenBank/DDBJ databases">
        <authorList>
            <person name="Magalhaes I.L.F."/>
            <person name="Oliveira U."/>
            <person name="Santos F.R."/>
            <person name="Vidigal T.H.D.A."/>
            <person name="Brescovit A.D."/>
            <person name="Santos A.J."/>
        </authorList>
    </citation>
    <scope>NUCLEOTIDE SEQUENCE</scope>
    <source>
        <tissue evidence="1">Shoot tissue taken approximately 20 cm above the soil surface</tissue>
    </source>
</reference>
<protein>
    <submittedName>
        <fullName evidence="1">Uncharacterized protein</fullName>
    </submittedName>
</protein>
<accession>A0A0A8ZLH4</accession>